<dbReference type="EMBL" id="BJVF01000005">
    <property type="protein sequence ID" value="GEL11663.1"/>
    <property type="molecule type" value="Genomic_DNA"/>
</dbReference>
<dbReference type="InterPro" id="IPR037682">
    <property type="entry name" value="TonB_C"/>
</dbReference>
<evidence type="ECO:0000313" key="8">
    <source>
        <dbReference type="Proteomes" id="UP000321579"/>
    </source>
</evidence>
<evidence type="ECO:0000259" key="2">
    <source>
        <dbReference type="Pfam" id="PF03544"/>
    </source>
</evidence>
<reference evidence="5 7" key="3">
    <citation type="submission" date="2016-10" db="EMBL/GenBank/DDBJ databases">
        <authorList>
            <person name="Varghese N."/>
            <person name="Submissions S."/>
        </authorList>
    </citation>
    <scope>NUCLEOTIDE SEQUENCE [LARGE SCALE GENOMIC DNA]</scope>
    <source>
        <strain evidence="5 7">Gm-149</strain>
    </source>
</reference>
<evidence type="ECO:0000313" key="4">
    <source>
        <dbReference type="EMBL" id="OCB70298.1"/>
    </source>
</evidence>
<reference evidence="4" key="2">
    <citation type="submission" date="2016-03" db="EMBL/GenBank/DDBJ databases">
        <authorList>
            <person name="Ploux O."/>
        </authorList>
    </citation>
    <scope>NUCLEOTIDE SEQUENCE</scope>
    <source>
        <strain evidence="4">NBRC 105008</strain>
    </source>
</reference>
<feature type="domain" description="TonB C-terminal" evidence="2">
    <location>
        <begin position="220"/>
        <end position="279"/>
    </location>
</feature>
<evidence type="ECO:0000313" key="3">
    <source>
        <dbReference type="EMBL" id="GEL11663.1"/>
    </source>
</evidence>
<dbReference type="GO" id="GO:0098797">
    <property type="term" value="C:plasma membrane protein complex"/>
    <property type="evidence" value="ECO:0007669"/>
    <property type="project" value="TreeGrafter"/>
</dbReference>
<accession>A0A1B9DKS4</accession>
<dbReference type="GO" id="GO:0055085">
    <property type="term" value="P:transmembrane transport"/>
    <property type="evidence" value="ECO:0007669"/>
    <property type="project" value="InterPro"/>
</dbReference>
<dbReference type="Proteomes" id="UP000093226">
    <property type="component" value="Unassembled WGS sequence"/>
</dbReference>
<keyword evidence="7" id="KW-1185">Reference proteome</keyword>
<dbReference type="OrthoDB" id="1095452at2"/>
<dbReference type="PANTHER" id="PTHR33446">
    <property type="entry name" value="PROTEIN TONB-RELATED"/>
    <property type="match status" value="1"/>
</dbReference>
<dbReference type="Proteomes" id="UP000321579">
    <property type="component" value="Unassembled WGS sequence"/>
</dbReference>
<dbReference type="Pfam" id="PF03544">
    <property type="entry name" value="TonB_C"/>
    <property type="match status" value="1"/>
</dbReference>
<evidence type="ECO:0000256" key="1">
    <source>
        <dbReference type="SAM" id="Phobius"/>
    </source>
</evidence>
<keyword evidence="1" id="KW-1133">Transmembrane helix</keyword>
<evidence type="ECO:0000313" key="5">
    <source>
        <dbReference type="EMBL" id="SDJ71152.1"/>
    </source>
</evidence>
<gene>
    <name evidence="4" type="ORF">FBGL_12070</name>
    <name evidence="3" type="ORF">FGL01_24020</name>
    <name evidence="5" type="ORF">SAMN05192550_2623</name>
</gene>
<dbReference type="PANTHER" id="PTHR33446:SF2">
    <property type="entry name" value="PROTEIN TONB"/>
    <property type="match status" value="1"/>
</dbReference>
<keyword evidence="1" id="KW-0812">Transmembrane</keyword>
<evidence type="ECO:0000313" key="7">
    <source>
        <dbReference type="Proteomes" id="UP000182367"/>
    </source>
</evidence>
<dbReference type="Proteomes" id="UP000182367">
    <property type="component" value="Unassembled WGS sequence"/>
</dbReference>
<dbReference type="InterPro" id="IPR051045">
    <property type="entry name" value="TonB-dependent_transducer"/>
</dbReference>
<organism evidence="4 6">
    <name type="scientific">Flavobacterium glycines</name>
    <dbReference type="NCBI Taxonomy" id="551990"/>
    <lineage>
        <taxon>Bacteria</taxon>
        <taxon>Pseudomonadati</taxon>
        <taxon>Bacteroidota</taxon>
        <taxon>Flavobacteriia</taxon>
        <taxon>Flavobacteriales</taxon>
        <taxon>Flavobacteriaceae</taxon>
        <taxon>Flavobacterium</taxon>
    </lineage>
</organism>
<dbReference type="RefSeq" id="WP_066328822.1">
    <property type="nucleotide sequence ID" value="NZ_BJVF01000005.1"/>
</dbReference>
<dbReference type="EMBL" id="LVEO01000022">
    <property type="protein sequence ID" value="OCB70298.1"/>
    <property type="molecule type" value="Genomic_DNA"/>
</dbReference>
<protein>
    <submittedName>
        <fullName evidence="5">Protein TonB</fullName>
    </submittedName>
</protein>
<dbReference type="SUPFAM" id="SSF74653">
    <property type="entry name" value="TolA/TonB C-terminal domain"/>
    <property type="match status" value="1"/>
</dbReference>
<reference evidence="6" key="1">
    <citation type="submission" date="2016-03" db="EMBL/GenBank/DDBJ databases">
        <title>Draft genome sequence of Paenibacillus glacialis DSM 22343.</title>
        <authorList>
            <person name="Shin S.-K."/>
            <person name="Yi H."/>
        </authorList>
    </citation>
    <scope>NUCLEOTIDE SEQUENCE [LARGE SCALE GENOMIC DNA]</scope>
    <source>
        <strain evidence="6">NBRC 105008</strain>
    </source>
</reference>
<dbReference type="GO" id="GO:0031992">
    <property type="term" value="F:energy transducer activity"/>
    <property type="evidence" value="ECO:0007669"/>
    <property type="project" value="TreeGrafter"/>
</dbReference>
<name>A0A1B9DKS4_9FLAO</name>
<dbReference type="EMBL" id="FNEO01000006">
    <property type="protein sequence ID" value="SDJ71152.1"/>
    <property type="molecule type" value="Genomic_DNA"/>
</dbReference>
<feature type="transmembrane region" description="Helical" evidence="1">
    <location>
        <begin position="39"/>
        <end position="60"/>
    </location>
</feature>
<evidence type="ECO:0000313" key="6">
    <source>
        <dbReference type="Proteomes" id="UP000093226"/>
    </source>
</evidence>
<proteinExistence type="predicted"/>
<dbReference type="AlphaFoldDB" id="A0A1B9DKS4"/>
<dbReference type="Gene3D" id="3.30.1150.10">
    <property type="match status" value="1"/>
</dbReference>
<dbReference type="STRING" id="551990.SAMN05192550_2623"/>
<comment type="caution">
    <text evidence="4">The sequence shown here is derived from an EMBL/GenBank/DDBJ whole genome shotgun (WGS) entry which is preliminary data.</text>
</comment>
<reference evidence="3 8" key="4">
    <citation type="submission" date="2019-07" db="EMBL/GenBank/DDBJ databases">
        <title>Whole genome shotgun sequence of Flavobacterium glycines NBRC 105008.</title>
        <authorList>
            <person name="Hosoyama A."/>
            <person name="Uohara A."/>
            <person name="Ohji S."/>
            <person name="Ichikawa N."/>
        </authorList>
    </citation>
    <scope>NUCLEOTIDE SEQUENCE [LARGE SCALE GENOMIC DNA]</scope>
    <source>
        <strain evidence="3 8">NBRC 105008</strain>
    </source>
</reference>
<keyword evidence="1" id="KW-0472">Membrane</keyword>
<sequence length="284" mass="30776">MSNHSLYESKWINLVFENRNKEYGAFQLRQETTKTSFKALTLGILLCTALIVIPNLLHVFNGKEISIPVDVDWSKTVIQLDEIYQAEKQAKAAAPAPPPAQSQSTTDVIDTKQLINPTVVSATQATPATTYTLDRTNPVENPSNGMTTSGSEGGVIGGVEGGTINGTGVGTGNGDTNGTEIINSGVLDRKPEFPGGIEKFYRYVGNHFVSPTMEESRNVRITVSFVVEKDGSMTDIKVLNHPGAALEREAVRVLKSIKAKWSPGIYNAKPVRTAYNLPIVVQIE</sequence>